<dbReference type="InterPro" id="IPR036583">
    <property type="entry name" value="23S_rRNA_IVS_sf"/>
</dbReference>
<evidence type="ECO:0000313" key="2">
    <source>
        <dbReference type="Proteomes" id="UP001629058"/>
    </source>
</evidence>
<organism evidence="1 2">
    <name type="scientific">Chryseobacterium terrae</name>
    <dbReference type="NCBI Taxonomy" id="3163299"/>
    <lineage>
        <taxon>Bacteria</taxon>
        <taxon>Pseudomonadati</taxon>
        <taxon>Bacteroidota</taxon>
        <taxon>Flavobacteriia</taxon>
        <taxon>Flavobacteriales</taxon>
        <taxon>Weeksellaceae</taxon>
        <taxon>Chryseobacterium group</taxon>
        <taxon>Chryseobacterium</taxon>
    </lineage>
</organism>
<dbReference type="NCBIfam" id="TIGR02436">
    <property type="entry name" value="four helix bundle protein"/>
    <property type="match status" value="1"/>
</dbReference>
<proteinExistence type="predicted"/>
<dbReference type="InterPro" id="IPR012657">
    <property type="entry name" value="23S_rRNA-intervening_sequence"/>
</dbReference>
<dbReference type="PANTHER" id="PTHR38471:SF2">
    <property type="entry name" value="FOUR HELIX BUNDLE PROTEIN"/>
    <property type="match status" value="1"/>
</dbReference>
<gene>
    <name evidence="1" type="ORF">ABS765_13590</name>
</gene>
<dbReference type="Gene3D" id="1.20.1440.60">
    <property type="entry name" value="23S rRNA-intervening sequence"/>
    <property type="match status" value="1"/>
</dbReference>
<evidence type="ECO:0000313" key="1">
    <source>
        <dbReference type="EMBL" id="MFL9835055.1"/>
    </source>
</evidence>
<dbReference type="SUPFAM" id="SSF158446">
    <property type="entry name" value="IVS-encoded protein-like"/>
    <property type="match status" value="1"/>
</dbReference>
<dbReference type="Pfam" id="PF05635">
    <property type="entry name" value="23S_rRNA_IVP"/>
    <property type="match status" value="1"/>
</dbReference>
<dbReference type="PANTHER" id="PTHR38471">
    <property type="entry name" value="FOUR HELIX BUNDLE PROTEIN"/>
    <property type="match status" value="1"/>
</dbReference>
<dbReference type="PIRSF" id="PIRSF035652">
    <property type="entry name" value="CHP02436"/>
    <property type="match status" value="1"/>
</dbReference>
<reference evidence="1 2" key="1">
    <citation type="submission" date="2024-06" db="EMBL/GenBank/DDBJ databases">
        <authorList>
            <person name="Kaempfer P."/>
            <person name="Viver T."/>
        </authorList>
    </citation>
    <scope>NUCLEOTIDE SEQUENCE [LARGE SCALE GENOMIC DNA]</scope>
    <source>
        <strain evidence="1 2">ST-37</strain>
    </source>
</reference>
<comment type="caution">
    <text evidence="1">The sequence shown here is derived from an EMBL/GenBank/DDBJ whole genome shotgun (WGS) entry which is preliminary data.</text>
</comment>
<dbReference type="EMBL" id="JBELPY010000009">
    <property type="protein sequence ID" value="MFL9835055.1"/>
    <property type="molecule type" value="Genomic_DNA"/>
</dbReference>
<protein>
    <submittedName>
        <fullName evidence="1">Four helix bundle protein</fullName>
    </submittedName>
</protein>
<dbReference type="Proteomes" id="UP001629058">
    <property type="component" value="Unassembled WGS sequence"/>
</dbReference>
<dbReference type="RefSeq" id="WP_408091423.1">
    <property type="nucleotide sequence ID" value="NZ_JBELPY010000009.1"/>
</dbReference>
<accession>A0ABW8Y6R7</accession>
<sequence length="117" mass="13451">MNDGNNNPIIKKTLQFSLDIIEYCEKLDSVGKYVISKQLLRSATSIGANVHEAQNPSSKNDFIHKIKIAAKEVEETKYWLYLCEHSKNYPFEEKLNIQILEISKIIYKILSTSISTK</sequence>
<keyword evidence="2" id="KW-1185">Reference proteome</keyword>
<name>A0ABW8Y6R7_9FLAO</name>